<dbReference type="STRING" id="1123272.SAMN02745824_1229"/>
<name>A0A1N6CY15_9SPHN</name>
<keyword evidence="2" id="KW-1185">Reference proteome</keyword>
<organism evidence="1 2">
    <name type="scientific">Parasphingorhabdus marina DSM 22363</name>
    <dbReference type="NCBI Taxonomy" id="1123272"/>
    <lineage>
        <taxon>Bacteria</taxon>
        <taxon>Pseudomonadati</taxon>
        <taxon>Pseudomonadota</taxon>
        <taxon>Alphaproteobacteria</taxon>
        <taxon>Sphingomonadales</taxon>
        <taxon>Sphingomonadaceae</taxon>
        <taxon>Parasphingorhabdus</taxon>
    </lineage>
</organism>
<dbReference type="Proteomes" id="UP000185192">
    <property type="component" value="Unassembled WGS sequence"/>
</dbReference>
<evidence type="ECO:0000313" key="1">
    <source>
        <dbReference type="EMBL" id="SIN63405.1"/>
    </source>
</evidence>
<proteinExistence type="predicted"/>
<dbReference type="InterPro" id="IPR009560">
    <property type="entry name" value="DUF1176"/>
</dbReference>
<dbReference type="EMBL" id="FSQW01000001">
    <property type="protein sequence ID" value="SIN63405.1"/>
    <property type="molecule type" value="Genomic_DNA"/>
</dbReference>
<evidence type="ECO:0000313" key="2">
    <source>
        <dbReference type="Proteomes" id="UP000185192"/>
    </source>
</evidence>
<protein>
    <recommendedName>
        <fullName evidence="3">DUF1176 domain-containing protein</fullName>
    </recommendedName>
</protein>
<sequence length="377" mass="40540">MPPIVSAISVLVLAAAADVGQPLPQPPVMPAPGKIEVFKDWAVGCDNGRQCRAISFAGESSSGFAEWGGPISIVRTAGQDDILRVRVLVNSQVDEIDRYQMLVDGELVDTGPIADGDYPIEIVGEDAKKVALAIARGQELIVTDPNGETLTKVSLAGSAAALRYMDQKQERARTKTALVAKGSRNFEPVDTPIPVVPVTRWSKSERIPATTEIVRLAENSPCKDERFGVVEDQAYPLGQKAGRYRALVLIACGSGAYNFSSSAYIGEISGKESDGARWRFTPAEFDVQPAWAGEGRPALLVNAGWDEKEQLLGSFAKGRGLGDCGSAESYVWDGEKFRLIEASNMPECRGAYEWITTWRASYQMVEPLAGQDAPSGG</sequence>
<reference evidence="2" key="1">
    <citation type="submission" date="2016-11" db="EMBL/GenBank/DDBJ databases">
        <authorList>
            <person name="Varghese N."/>
            <person name="Submissions S."/>
        </authorList>
    </citation>
    <scope>NUCLEOTIDE SEQUENCE [LARGE SCALE GENOMIC DNA]</scope>
    <source>
        <strain evidence="2">DSM 22363</strain>
    </source>
</reference>
<dbReference type="OrthoDB" id="330924at2"/>
<dbReference type="AlphaFoldDB" id="A0A1N6CY15"/>
<dbReference type="Pfam" id="PF06674">
    <property type="entry name" value="DUF1176"/>
    <property type="match status" value="1"/>
</dbReference>
<evidence type="ECO:0008006" key="3">
    <source>
        <dbReference type="Google" id="ProtNLM"/>
    </source>
</evidence>
<gene>
    <name evidence="1" type="ORF">SAMN02745824_1229</name>
</gene>
<dbReference type="RefSeq" id="WP_074204176.1">
    <property type="nucleotide sequence ID" value="NZ_FSQW01000001.1"/>
</dbReference>
<accession>A0A1N6CY15</accession>